<name>A0A2P5KD44_9BURK</name>
<dbReference type="EMBL" id="PRDW01000002">
    <property type="protein sequence ID" value="PPB84605.1"/>
    <property type="molecule type" value="Genomic_DNA"/>
</dbReference>
<proteinExistence type="inferred from homology"/>
<sequence length="259" mass="27861">MSVDKVALVTGSAKRAGRQILEHLAKNGYRVAVHAHTSRDEAETAALALQHAGYDALAFSGDLRDAAQIDQLIQDVFAHFGRLDLLVNNAAVFWQDDFVDFSVQALDQAWAVNCRAPILLTRAFHDCARAAGVTGAVVNVVDQKVKGNFHRDHFTYTVGKTALGNLTQMLAISAAPVLRINAVFPGLMLPSDSQTDADFHYAAHQSNLLGRVAGPADVAAAVLLLASPAYNGTDFVIDSGQNLIPVQQDVIYLHRAPRP</sequence>
<gene>
    <name evidence="3" type="ORF">B0O95_1022</name>
</gene>
<evidence type="ECO:0000313" key="4">
    <source>
        <dbReference type="Proteomes" id="UP000243096"/>
    </source>
</evidence>
<dbReference type="InterPro" id="IPR002347">
    <property type="entry name" value="SDR_fam"/>
</dbReference>
<evidence type="ECO:0000256" key="2">
    <source>
        <dbReference type="ARBA" id="ARBA00023002"/>
    </source>
</evidence>
<dbReference type="Proteomes" id="UP000243096">
    <property type="component" value="Unassembled WGS sequence"/>
</dbReference>
<keyword evidence="4" id="KW-1185">Reference proteome</keyword>
<dbReference type="PANTHER" id="PTHR43639:SF1">
    <property type="entry name" value="SHORT-CHAIN DEHYDROGENASE_REDUCTASE FAMILY PROTEIN"/>
    <property type="match status" value="1"/>
</dbReference>
<evidence type="ECO:0000256" key="1">
    <source>
        <dbReference type="ARBA" id="ARBA00006484"/>
    </source>
</evidence>
<dbReference type="GO" id="GO:0016491">
    <property type="term" value="F:oxidoreductase activity"/>
    <property type="evidence" value="ECO:0007669"/>
    <property type="project" value="UniProtKB-KW"/>
</dbReference>
<dbReference type="SUPFAM" id="SSF51735">
    <property type="entry name" value="NAD(P)-binding Rossmann-fold domains"/>
    <property type="match status" value="1"/>
</dbReference>
<comment type="similarity">
    <text evidence="1">Belongs to the short-chain dehydrogenases/reductases (SDR) family.</text>
</comment>
<dbReference type="PANTHER" id="PTHR43639">
    <property type="entry name" value="OXIDOREDUCTASE, SHORT-CHAIN DEHYDROGENASE/REDUCTASE FAMILY (AFU_ORTHOLOGUE AFUA_5G02870)"/>
    <property type="match status" value="1"/>
</dbReference>
<accession>A0A2P5KD44</accession>
<dbReference type="PRINTS" id="PR00080">
    <property type="entry name" value="SDRFAMILY"/>
</dbReference>
<comment type="caution">
    <text evidence="3">The sequence shown here is derived from an EMBL/GenBank/DDBJ whole genome shotgun (WGS) entry which is preliminary data.</text>
</comment>
<dbReference type="PRINTS" id="PR00081">
    <property type="entry name" value="GDHRDH"/>
</dbReference>
<dbReference type="Gene3D" id="3.40.50.720">
    <property type="entry name" value="NAD(P)-binding Rossmann-like Domain"/>
    <property type="match status" value="1"/>
</dbReference>
<organism evidence="3 4">
    <name type="scientific">Mycetohabitans endofungorum</name>
    <dbReference type="NCBI Taxonomy" id="417203"/>
    <lineage>
        <taxon>Bacteria</taxon>
        <taxon>Pseudomonadati</taxon>
        <taxon>Pseudomonadota</taxon>
        <taxon>Betaproteobacteria</taxon>
        <taxon>Burkholderiales</taxon>
        <taxon>Burkholderiaceae</taxon>
        <taxon>Mycetohabitans</taxon>
    </lineage>
</organism>
<dbReference type="AlphaFoldDB" id="A0A2P5KD44"/>
<reference evidence="3 4" key="1">
    <citation type="submission" date="2018-01" db="EMBL/GenBank/DDBJ databases">
        <title>Genomic Encyclopedia of Type Strains, Phase III (KMG-III): the genomes of soil and plant-associated and newly described type strains.</title>
        <authorList>
            <person name="Whitman W."/>
        </authorList>
    </citation>
    <scope>NUCLEOTIDE SEQUENCE [LARGE SCALE GENOMIC DNA]</scope>
    <source>
        <strain evidence="3 4">HKI456</strain>
    </source>
</reference>
<protein>
    <submittedName>
        <fullName evidence="3">NAD(P)-dependent dehydrogenase (Short-subunit alcohol dehydrogenase family)</fullName>
    </submittedName>
</protein>
<dbReference type="OrthoDB" id="5292672at2"/>
<dbReference type="Pfam" id="PF13561">
    <property type="entry name" value="adh_short_C2"/>
    <property type="match status" value="1"/>
</dbReference>
<dbReference type="InterPro" id="IPR036291">
    <property type="entry name" value="NAD(P)-bd_dom_sf"/>
</dbReference>
<dbReference type="RefSeq" id="WP_104076363.1">
    <property type="nucleotide sequence ID" value="NZ_CP062178.1"/>
</dbReference>
<keyword evidence="2" id="KW-0560">Oxidoreductase</keyword>
<evidence type="ECO:0000313" key="3">
    <source>
        <dbReference type="EMBL" id="PPB84605.1"/>
    </source>
</evidence>